<evidence type="ECO:0008006" key="3">
    <source>
        <dbReference type="Google" id="ProtNLM"/>
    </source>
</evidence>
<evidence type="ECO:0000313" key="2">
    <source>
        <dbReference type="Proteomes" id="UP001597261"/>
    </source>
</evidence>
<dbReference type="EMBL" id="JBHUDX010000030">
    <property type="protein sequence ID" value="MFD1659216.1"/>
    <property type="molecule type" value="Genomic_DNA"/>
</dbReference>
<evidence type="ECO:0000313" key="1">
    <source>
        <dbReference type="EMBL" id="MFD1659216.1"/>
    </source>
</evidence>
<keyword evidence="2" id="KW-1185">Reference proteome</keyword>
<sequence length="63" mass="7113">MGDIDGALERAGWEAFMREPSKGLKARINFLLGELKTSRSCLEFGSRVWCDASEPEHRTTQVQ</sequence>
<feature type="non-terminal residue" evidence="1">
    <location>
        <position position="63"/>
    </location>
</feature>
<name>A0ABW4IRU0_9ACTN</name>
<proteinExistence type="predicted"/>
<dbReference type="Proteomes" id="UP001597261">
    <property type="component" value="Unassembled WGS sequence"/>
</dbReference>
<organism evidence="1 2">
    <name type="scientific">Streptomyces caeni</name>
    <dbReference type="NCBI Taxonomy" id="2307231"/>
    <lineage>
        <taxon>Bacteria</taxon>
        <taxon>Bacillati</taxon>
        <taxon>Actinomycetota</taxon>
        <taxon>Actinomycetes</taxon>
        <taxon>Kitasatosporales</taxon>
        <taxon>Streptomycetaceae</taxon>
        <taxon>Streptomyces</taxon>
    </lineage>
</organism>
<comment type="caution">
    <text evidence="1">The sequence shown here is derived from an EMBL/GenBank/DDBJ whole genome shotgun (WGS) entry which is preliminary data.</text>
</comment>
<protein>
    <recommendedName>
        <fullName evidence="3">Transposase</fullName>
    </recommendedName>
</protein>
<reference evidence="2" key="1">
    <citation type="journal article" date="2019" name="Int. J. Syst. Evol. Microbiol.">
        <title>The Global Catalogue of Microorganisms (GCM) 10K type strain sequencing project: providing services to taxonomists for standard genome sequencing and annotation.</title>
        <authorList>
            <consortium name="The Broad Institute Genomics Platform"/>
            <consortium name="The Broad Institute Genome Sequencing Center for Infectious Disease"/>
            <person name="Wu L."/>
            <person name="Ma J."/>
        </authorList>
    </citation>
    <scope>NUCLEOTIDE SEQUENCE [LARGE SCALE GENOMIC DNA]</scope>
    <source>
        <strain evidence="2">CGMCC 1.12470</strain>
    </source>
</reference>
<gene>
    <name evidence="1" type="ORF">ACFSL4_13635</name>
</gene>
<accession>A0ABW4IRU0</accession>